<dbReference type="PROSITE" id="PS50995">
    <property type="entry name" value="HTH_MARR_2"/>
    <property type="match status" value="1"/>
</dbReference>
<reference evidence="2 3" key="1">
    <citation type="submission" date="2024-06" db="EMBL/GenBank/DDBJ databases">
        <title>The Natural Products Discovery Center: Release of the First 8490 Sequenced Strains for Exploring Actinobacteria Biosynthetic Diversity.</title>
        <authorList>
            <person name="Kalkreuter E."/>
            <person name="Kautsar S.A."/>
            <person name="Yang D."/>
            <person name="Bader C.D."/>
            <person name="Teijaro C.N."/>
            <person name="Fluegel L."/>
            <person name="Davis C.M."/>
            <person name="Simpson J.R."/>
            <person name="Lauterbach L."/>
            <person name="Steele A.D."/>
            <person name="Gui C."/>
            <person name="Meng S."/>
            <person name="Li G."/>
            <person name="Viehrig K."/>
            <person name="Ye F."/>
            <person name="Su P."/>
            <person name="Kiefer A.F."/>
            <person name="Nichols A."/>
            <person name="Cepeda A.J."/>
            <person name="Yan W."/>
            <person name="Fan B."/>
            <person name="Jiang Y."/>
            <person name="Adhikari A."/>
            <person name="Zheng C.-J."/>
            <person name="Schuster L."/>
            <person name="Cowan T.M."/>
            <person name="Smanski M.J."/>
            <person name="Chevrette M.G."/>
            <person name="De Carvalho L.P.S."/>
            <person name="Shen B."/>
        </authorList>
    </citation>
    <scope>NUCLEOTIDE SEQUENCE [LARGE SCALE GENOMIC DNA]</scope>
    <source>
        <strain evidence="2 3">NPDC050403</strain>
    </source>
</reference>
<evidence type="ECO:0000313" key="2">
    <source>
        <dbReference type="EMBL" id="MEV0712523.1"/>
    </source>
</evidence>
<proteinExistence type="predicted"/>
<dbReference type="SUPFAM" id="SSF46785">
    <property type="entry name" value="Winged helix' DNA-binding domain"/>
    <property type="match status" value="1"/>
</dbReference>
<protein>
    <submittedName>
        <fullName evidence="2">MarR family winged helix-turn-helix transcriptional regulator</fullName>
    </submittedName>
</protein>
<organism evidence="2 3">
    <name type="scientific">Nocardia aurea</name>
    <dbReference type="NCBI Taxonomy" id="2144174"/>
    <lineage>
        <taxon>Bacteria</taxon>
        <taxon>Bacillati</taxon>
        <taxon>Actinomycetota</taxon>
        <taxon>Actinomycetes</taxon>
        <taxon>Mycobacteriales</taxon>
        <taxon>Nocardiaceae</taxon>
        <taxon>Nocardia</taxon>
    </lineage>
</organism>
<evidence type="ECO:0000259" key="1">
    <source>
        <dbReference type="PROSITE" id="PS50995"/>
    </source>
</evidence>
<dbReference type="Proteomes" id="UP001551695">
    <property type="component" value="Unassembled WGS sequence"/>
</dbReference>
<dbReference type="Pfam" id="PF12802">
    <property type="entry name" value="MarR_2"/>
    <property type="match status" value="1"/>
</dbReference>
<dbReference type="RefSeq" id="WP_357789592.1">
    <property type="nucleotide sequence ID" value="NZ_JBFAKC010000022.1"/>
</dbReference>
<sequence length="183" mass="19629">MTDSDATAAAHPAGADSERAALEREIGADLRALTAVSDQLGHIFARSNSLRPNDFRALLHIATAEYEGVPLTPGRLGTLMGMSSAAVTYLVERMIESGHLRRAGDESDRRRVLLYHDEPGRAAAEDFFVPVGQSTRAAIADFGVDDLRTTHRVLSAIIEGLGQHFDALGAPAPRDQAERTARG</sequence>
<dbReference type="InterPro" id="IPR036390">
    <property type="entry name" value="WH_DNA-bd_sf"/>
</dbReference>
<dbReference type="PANTHER" id="PTHR33164">
    <property type="entry name" value="TRANSCRIPTIONAL REGULATOR, MARR FAMILY"/>
    <property type="match status" value="1"/>
</dbReference>
<feature type="domain" description="HTH marR-type" evidence="1">
    <location>
        <begin position="19"/>
        <end position="159"/>
    </location>
</feature>
<keyword evidence="3" id="KW-1185">Reference proteome</keyword>
<evidence type="ECO:0000313" key="3">
    <source>
        <dbReference type="Proteomes" id="UP001551695"/>
    </source>
</evidence>
<dbReference type="Gene3D" id="1.10.10.10">
    <property type="entry name" value="Winged helix-like DNA-binding domain superfamily/Winged helix DNA-binding domain"/>
    <property type="match status" value="1"/>
</dbReference>
<dbReference type="InterPro" id="IPR039422">
    <property type="entry name" value="MarR/SlyA-like"/>
</dbReference>
<dbReference type="SMART" id="SM00347">
    <property type="entry name" value="HTH_MARR"/>
    <property type="match status" value="1"/>
</dbReference>
<accession>A0ABV3G498</accession>
<dbReference type="PANTHER" id="PTHR33164:SF106">
    <property type="entry name" value="TRANSCRIPTIONAL REGULATORY PROTEIN"/>
    <property type="match status" value="1"/>
</dbReference>
<gene>
    <name evidence="2" type="ORF">AB0I48_33700</name>
</gene>
<dbReference type="EMBL" id="JBFAKC010000022">
    <property type="protein sequence ID" value="MEV0712523.1"/>
    <property type="molecule type" value="Genomic_DNA"/>
</dbReference>
<name>A0ABV3G498_9NOCA</name>
<dbReference type="InterPro" id="IPR036388">
    <property type="entry name" value="WH-like_DNA-bd_sf"/>
</dbReference>
<comment type="caution">
    <text evidence="2">The sequence shown here is derived from an EMBL/GenBank/DDBJ whole genome shotgun (WGS) entry which is preliminary data.</text>
</comment>
<dbReference type="InterPro" id="IPR000835">
    <property type="entry name" value="HTH_MarR-typ"/>
</dbReference>